<dbReference type="KEGG" id="pfy:PFICI_04113"/>
<dbReference type="HOGENOM" id="CLU_004184_8_1_1"/>
<proteinExistence type="predicted"/>
<evidence type="ECO:0008006" key="3">
    <source>
        <dbReference type="Google" id="ProtNLM"/>
    </source>
</evidence>
<gene>
    <name evidence="1" type="ORF">PFICI_04113</name>
</gene>
<dbReference type="EMBL" id="KI912110">
    <property type="protein sequence ID" value="ETS86088.1"/>
    <property type="molecule type" value="Genomic_DNA"/>
</dbReference>
<evidence type="ECO:0000313" key="2">
    <source>
        <dbReference type="Proteomes" id="UP000030651"/>
    </source>
</evidence>
<dbReference type="InterPro" id="IPR052895">
    <property type="entry name" value="HetReg/Transcr_Mod"/>
</dbReference>
<dbReference type="Pfam" id="PF26639">
    <property type="entry name" value="Het-6_barrel"/>
    <property type="match status" value="1"/>
</dbReference>
<dbReference type="Proteomes" id="UP000030651">
    <property type="component" value="Unassembled WGS sequence"/>
</dbReference>
<dbReference type="GeneID" id="19269126"/>
<evidence type="ECO:0000313" key="1">
    <source>
        <dbReference type="EMBL" id="ETS86088.1"/>
    </source>
</evidence>
<reference evidence="2" key="1">
    <citation type="journal article" date="2015" name="BMC Genomics">
        <title>Genomic and transcriptomic analysis of the endophytic fungus Pestalotiopsis fici reveals its lifestyle and high potential for synthesis of natural products.</title>
        <authorList>
            <person name="Wang X."/>
            <person name="Zhang X."/>
            <person name="Liu L."/>
            <person name="Xiang M."/>
            <person name="Wang W."/>
            <person name="Sun X."/>
            <person name="Che Y."/>
            <person name="Guo L."/>
            <person name="Liu G."/>
            <person name="Guo L."/>
            <person name="Wang C."/>
            <person name="Yin W.B."/>
            <person name="Stadler M."/>
            <person name="Zhang X."/>
            <person name="Liu X."/>
        </authorList>
    </citation>
    <scope>NUCLEOTIDE SEQUENCE [LARGE SCALE GENOMIC DNA]</scope>
    <source>
        <strain evidence="2">W106-1 / CGMCC3.15140</strain>
    </source>
</reference>
<dbReference type="AlphaFoldDB" id="W3XJ45"/>
<organism evidence="1 2">
    <name type="scientific">Pestalotiopsis fici (strain W106-1 / CGMCC3.15140)</name>
    <dbReference type="NCBI Taxonomy" id="1229662"/>
    <lineage>
        <taxon>Eukaryota</taxon>
        <taxon>Fungi</taxon>
        <taxon>Dikarya</taxon>
        <taxon>Ascomycota</taxon>
        <taxon>Pezizomycotina</taxon>
        <taxon>Sordariomycetes</taxon>
        <taxon>Xylariomycetidae</taxon>
        <taxon>Amphisphaeriales</taxon>
        <taxon>Sporocadaceae</taxon>
        <taxon>Pestalotiopsis</taxon>
    </lineage>
</organism>
<accession>W3XJ45</accession>
<keyword evidence="2" id="KW-1185">Reference proteome</keyword>
<dbReference type="InParanoid" id="W3XJ45"/>
<dbReference type="RefSeq" id="XP_007830885.1">
    <property type="nucleotide sequence ID" value="XM_007832694.1"/>
</dbReference>
<sequence>MDPSSLFRTAALFQATDPRDKVYALVAFESLNFHRFWRIRVDYKLTTAQVYCQATAGCILQSKGLNILYHIHHGDTNLDEPFSTPGRSLIEGEFATWVPQLKGVHYSNAFAWEERWTAHGELVTAFEEDDAEYQKFHVRGVEPSRHGNHEHVPLHYHTSQVVSAIQCPRDSSIKTLKVRGIQVDVAISGSMPLNPAWWDPKHKNFTPVLLSLLNDMQVSRQPDLESQTTMERAQGILSSILQATIEDDDTSRNQLRLYWSYVVNVVKTMRGKTLPPDFYNTFPGLTSLTEEQMRQGEEWVARVQQYTCYRRVFRTCRGIWGNGPSSMRANDIVVVVYGIIVPLVLRPSGDKWQLVGTCYLHGYMHGLAVEEFKMGKLEMQVFEIE</sequence>
<protein>
    <recommendedName>
        <fullName evidence="3">Heterokaryon incompatibility domain-containing protein</fullName>
    </recommendedName>
</protein>
<dbReference type="OrthoDB" id="5386682at2759"/>
<name>W3XJ45_PESFW</name>
<dbReference type="PANTHER" id="PTHR24148">
    <property type="entry name" value="ANKYRIN REPEAT DOMAIN-CONTAINING PROTEIN 39 HOMOLOG-RELATED"/>
    <property type="match status" value="1"/>
</dbReference>
<dbReference type="PANTHER" id="PTHR24148:SF64">
    <property type="entry name" value="HETEROKARYON INCOMPATIBILITY DOMAIN-CONTAINING PROTEIN"/>
    <property type="match status" value="1"/>
</dbReference>